<keyword evidence="1" id="KW-0472">Membrane</keyword>
<sequence>MNKDSLGIIVLLFIIGGILFYTHQRDKDFIENLSYTKGKITDYYNVGGKKYIQYTFYVKGKKYIGRSRVSVFKCSDGTEGCVGKVFKILYSSKNPDNNDIFLNQYQKYKFIRTRLY</sequence>
<reference evidence="2 3" key="1">
    <citation type="submission" date="2024-05" db="EMBL/GenBank/DDBJ databases">
        <authorList>
            <person name="Duchaud E."/>
        </authorList>
    </citation>
    <scope>NUCLEOTIDE SEQUENCE [LARGE SCALE GENOMIC DNA]</scope>
    <source>
        <strain evidence="2">Ena-SAMPLE-TAB-13-05-2024-13:56:06:370-140302</strain>
    </source>
</reference>
<keyword evidence="3" id="KW-1185">Reference proteome</keyword>
<name>A0ABM9P663_9FLAO</name>
<feature type="transmembrane region" description="Helical" evidence="1">
    <location>
        <begin position="6"/>
        <end position="22"/>
    </location>
</feature>
<keyword evidence="1" id="KW-1133">Transmembrane helix</keyword>
<comment type="caution">
    <text evidence="2">The sequence shown here is derived from an EMBL/GenBank/DDBJ whole genome shotgun (WGS) entry which is preliminary data.</text>
</comment>
<evidence type="ECO:0000313" key="3">
    <source>
        <dbReference type="Proteomes" id="UP001497416"/>
    </source>
</evidence>
<dbReference type="EMBL" id="CAXIXY010000009">
    <property type="protein sequence ID" value="CAL2094638.1"/>
    <property type="molecule type" value="Genomic_DNA"/>
</dbReference>
<keyword evidence="1" id="KW-0812">Transmembrane</keyword>
<gene>
    <name evidence="2" type="ORF">T190607A01A_70073</name>
</gene>
<protein>
    <recommendedName>
        <fullName evidence="4">DUF3592 domain-containing protein</fullName>
    </recommendedName>
</protein>
<dbReference type="RefSeq" id="WP_348714006.1">
    <property type="nucleotide sequence ID" value="NZ_CAXIXY010000009.1"/>
</dbReference>
<proteinExistence type="predicted"/>
<accession>A0ABM9P663</accession>
<evidence type="ECO:0000313" key="2">
    <source>
        <dbReference type="EMBL" id="CAL2094638.1"/>
    </source>
</evidence>
<evidence type="ECO:0000256" key="1">
    <source>
        <dbReference type="SAM" id="Phobius"/>
    </source>
</evidence>
<dbReference type="Proteomes" id="UP001497416">
    <property type="component" value="Unassembled WGS sequence"/>
</dbReference>
<evidence type="ECO:0008006" key="4">
    <source>
        <dbReference type="Google" id="ProtNLM"/>
    </source>
</evidence>
<organism evidence="2 3">
    <name type="scientific">Tenacibaculum platacis</name>
    <dbReference type="NCBI Taxonomy" id="3137852"/>
    <lineage>
        <taxon>Bacteria</taxon>
        <taxon>Pseudomonadati</taxon>
        <taxon>Bacteroidota</taxon>
        <taxon>Flavobacteriia</taxon>
        <taxon>Flavobacteriales</taxon>
        <taxon>Flavobacteriaceae</taxon>
        <taxon>Tenacibaculum</taxon>
    </lineage>
</organism>